<evidence type="ECO:0000256" key="1">
    <source>
        <dbReference type="SAM" id="Phobius"/>
    </source>
</evidence>
<dbReference type="RefSeq" id="WP_238204154.1">
    <property type="nucleotide sequence ID" value="NZ_BPQE01000017.1"/>
</dbReference>
<comment type="caution">
    <text evidence="2">The sequence shown here is derived from an EMBL/GenBank/DDBJ whole genome shotgun (WGS) entry which is preliminary data.</text>
</comment>
<organism evidence="2 3">
    <name type="scientific">Methylobacterium aerolatum</name>
    <dbReference type="NCBI Taxonomy" id="418708"/>
    <lineage>
        <taxon>Bacteria</taxon>
        <taxon>Pseudomonadati</taxon>
        <taxon>Pseudomonadota</taxon>
        <taxon>Alphaproteobacteria</taxon>
        <taxon>Hyphomicrobiales</taxon>
        <taxon>Methylobacteriaceae</taxon>
        <taxon>Methylobacterium</taxon>
    </lineage>
</organism>
<keyword evidence="1" id="KW-0812">Transmembrane</keyword>
<evidence type="ECO:0008006" key="4">
    <source>
        <dbReference type="Google" id="ProtNLM"/>
    </source>
</evidence>
<keyword evidence="3" id="KW-1185">Reference proteome</keyword>
<sequence length="160" mass="17123">MRRLLKFLHTMGSIGLMGAMAALLVLFASLPPPASLQGYALMRGAMGAIATWIFLPSLALVLVAGLLSMAVHRGFREAGWAWIKLATGVLMFEGGFVYIQGPMQREAERSAAALAGRLDPATLATTIGPERNTLWLLLAVAAVNVALGIWRPKILRLPTT</sequence>
<feature type="transmembrane region" description="Helical" evidence="1">
    <location>
        <begin position="79"/>
        <end position="99"/>
    </location>
</feature>
<feature type="transmembrane region" description="Helical" evidence="1">
    <location>
        <begin position="133"/>
        <end position="150"/>
    </location>
</feature>
<name>A0ABU0HV33_9HYPH</name>
<dbReference type="Proteomes" id="UP001231124">
    <property type="component" value="Unassembled WGS sequence"/>
</dbReference>
<evidence type="ECO:0000313" key="3">
    <source>
        <dbReference type="Proteomes" id="UP001231124"/>
    </source>
</evidence>
<protein>
    <recommendedName>
        <fullName evidence="4">DUF2269 family protein</fullName>
    </recommendedName>
</protein>
<proteinExistence type="predicted"/>
<feature type="transmembrane region" description="Helical" evidence="1">
    <location>
        <begin position="46"/>
        <end position="67"/>
    </location>
</feature>
<dbReference type="EMBL" id="JAUSVP010000002">
    <property type="protein sequence ID" value="MDQ0446198.1"/>
    <property type="molecule type" value="Genomic_DNA"/>
</dbReference>
<keyword evidence="1" id="KW-1133">Transmembrane helix</keyword>
<keyword evidence="1" id="KW-0472">Membrane</keyword>
<accession>A0ABU0HV33</accession>
<evidence type="ECO:0000313" key="2">
    <source>
        <dbReference type="EMBL" id="MDQ0446198.1"/>
    </source>
</evidence>
<reference evidence="2 3" key="1">
    <citation type="submission" date="2023-07" db="EMBL/GenBank/DDBJ databases">
        <title>Genomic Encyclopedia of Type Strains, Phase IV (KMG-IV): sequencing the most valuable type-strain genomes for metagenomic binning, comparative biology and taxonomic classification.</title>
        <authorList>
            <person name="Goeker M."/>
        </authorList>
    </citation>
    <scope>NUCLEOTIDE SEQUENCE [LARGE SCALE GENOMIC DNA]</scope>
    <source>
        <strain evidence="2 3">DSM 19013</strain>
    </source>
</reference>
<gene>
    <name evidence="2" type="ORF">QO012_000687</name>
</gene>